<keyword evidence="4" id="KW-0812">Transmembrane</keyword>
<evidence type="ECO:0000313" key="7">
    <source>
        <dbReference type="Proteomes" id="UP001445335"/>
    </source>
</evidence>
<dbReference type="CDD" id="cd02440">
    <property type="entry name" value="AdoMet_MTases"/>
    <property type="match status" value="1"/>
</dbReference>
<reference evidence="6 7" key="1">
    <citation type="journal article" date="2024" name="Nat. Commun.">
        <title>Phylogenomics reveals the evolutionary origins of lichenization in chlorophyte algae.</title>
        <authorList>
            <person name="Puginier C."/>
            <person name="Libourel C."/>
            <person name="Otte J."/>
            <person name="Skaloud P."/>
            <person name="Haon M."/>
            <person name="Grisel S."/>
            <person name="Petersen M."/>
            <person name="Berrin J.G."/>
            <person name="Delaux P.M."/>
            <person name="Dal Grande F."/>
            <person name="Keller J."/>
        </authorList>
    </citation>
    <scope>NUCLEOTIDE SEQUENCE [LARGE SCALE GENOMIC DNA]</scope>
    <source>
        <strain evidence="6 7">SAG 245.80</strain>
    </source>
</reference>
<name>A0AAW1RMW6_9CHLO</name>
<evidence type="ECO:0000256" key="1">
    <source>
        <dbReference type="ARBA" id="ARBA00022603"/>
    </source>
</evidence>
<evidence type="ECO:0000259" key="5">
    <source>
        <dbReference type="Pfam" id="PF07109"/>
    </source>
</evidence>
<dbReference type="GO" id="GO:0015995">
    <property type="term" value="P:chlorophyll biosynthetic process"/>
    <property type="evidence" value="ECO:0007669"/>
    <property type="project" value="InterPro"/>
</dbReference>
<comment type="caution">
    <text evidence="6">The sequence shown here is derived from an EMBL/GenBank/DDBJ whole genome shotgun (WGS) entry which is preliminary data.</text>
</comment>
<dbReference type="GO" id="GO:0046406">
    <property type="term" value="F:magnesium protoporphyrin IX methyltransferase activity"/>
    <property type="evidence" value="ECO:0007669"/>
    <property type="project" value="InterPro"/>
</dbReference>
<protein>
    <recommendedName>
        <fullName evidence="5">Magnesium-protoporphyrin IX methyltransferase C-terminal domain-containing protein</fullName>
    </recommendedName>
</protein>
<accession>A0AAW1RMW6</accession>
<evidence type="ECO:0000313" key="6">
    <source>
        <dbReference type="EMBL" id="KAK9835154.1"/>
    </source>
</evidence>
<dbReference type="PROSITE" id="PS51556">
    <property type="entry name" value="SAM_MT_MG_PIX"/>
    <property type="match status" value="1"/>
</dbReference>
<keyword evidence="7" id="KW-1185">Reference proteome</keyword>
<dbReference type="InterPro" id="IPR010251">
    <property type="entry name" value="Mg_prot_MeTrfase"/>
</dbReference>
<feature type="domain" description="Magnesium-protoporphyrin IX methyltransferase C-terminal" evidence="5">
    <location>
        <begin position="215"/>
        <end position="311"/>
    </location>
</feature>
<keyword evidence="2" id="KW-0808">Transferase</keyword>
<keyword evidence="3" id="KW-0949">S-adenosyl-L-methionine</keyword>
<organism evidence="6 7">
    <name type="scientific">Elliptochloris bilobata</name>
    <dbReference type="NCBI Taxonomy" id="381761"/>
    <lineage>
        <taxon>Eukaryota</taxon>
        <taxon>Viridiplantae</taxon>
        <taxon>Chlorophyta</taxon>
        <taxon>core chlorophytes</taxon>
        <taxon>Trebouxiophyceae</taxon>
        <taxon>Trebouxiophyceae incertae sedis</taxon>
        <taxon>Elliptochloris clade</taxon>
        <taxon>Elliptochloris</taxon>
    </lineage>
</organism>
<dbReference type="Proteomes" id="UP001445335">
    <property type="component" value="Unassembled WGS sequence"/>
</dbReference>
<dbReference type="PANTHER" id="PTHR43464:SF19">
    <property type="entry name" value="UBIQUINONE BIOSYNTHESIS O-METHYLTRANSFERASE, MITOCHONDRIAL"/>
    <property type="match status" value="1"/>
</dbReference>
<dbReference type="Gene3D" id="3.40.50.150">
    <property type="entry name" value="Vaccinia Virus protein VP39"/>
    <property type="match status" value="1"/>
</dbReference>
<dbReference type="NCBIfam" id="TIGR02021">
    <property type="entry name" value="BchM-ChlM"/>
    <property type="match status" value="1"/>
</dbReference>
<dbReference type="PANTHER" id="PTHR43464">
    <property type="entry name" value="METHYLTRANSFERASE"/>
    <property type="match status" value="1"/>
</dbReference>
<keyword evidence="4" id="KW-1133">Transmembrane helix</keyword>
<keyword evidence="4" id="KW-0472">Membrane</keyword>
<evidence type="ECO:0000256" key="4">
    <source>
        <dbReference type="SAM" id="Phobius"/>
    </source>
</evidence>
<dbReference type="AlphaFoldDB" id="A0AAW1RMW6"/>
<dbReference type="SUPFAM" id="SSF53335">
    <property type="entry name" value="S-adenosyl-L-methionine-dependent methyltransferases"/>
    <property type="match status" value="1"/>
</dbReference>
<evidence type="ECO:0000256" key="3">
    <source>
        <dbReference type="ARBA" id="ARBA00022691"/>
    </source>
</evidence>
<dbReference type="InterPro" id="IPR010940">
    <property type="entry name" value="Mg_prot_MeTrfase_C"/>
</dbReference>
<evidence type="ECO:0000256" key="2">
    <source>
        <dbReference type="ARBA" id="ARBA00022679"/>
    </source>
</evidence>
<dbReference type="EMBL" id="JALJOU010000029">
    <property type="protein sequence ID" value="KAK9835154.1"/>
    <property type="molecule type" value="Genomic_DNA"/>
</dbReference>
<gene>
    <name evidence="6" type="ORF">WJX81_001835</name>
</gene>
<proteinExistence type="predicted"/>
<feature type="transmembrane region" description="Helical" evidence="4">
    <location>
        <begin position="47"/>
        <end position="69"/>
    </location>
</feature>
<dbReference type="InterPro" id="IPR029063">
    <property type="entry name" value="SAM-dependent_MTases_sf"/>
</dbReference>
<dbReference type="GO" id="GO:0032259">
    <property type="term" value="P:methylation"/>
    <property type="evidence" value="ECO:0007669"/>
    <property type="project" value="UniProtKB-KW"/>
</dbReference>
<dbReference type="Pfam" id="PF07109">
    <property type="entry name" value="Mg-por_mtran_C"/>
    <property type="match status" value="1"/>
</dbReference>
<sequence length="312" mass="33137">MQSRALPASAARVAPRRASAVAAIDAAALGSVHVPEAISQIADGTLALAPTAFGALGAVGLVGAVLVATDPQRRRSEQMTSTGGNEKAAVANYFNGVGFERWNKIYGTTDDVNSVQLDIRKGHAQTVDKVLSWLPQDLSGVTVCDAGCGTGSLALPLALHGADVAGFDISQAMADEAARRYDAAVAAGAREAAVRPRFAASDLQAVSGRFHTVACIDVLIHYPQERVNEMIAHLAGLAEERVILSFAPSTPYYEVLKRIGELFPKGAKATRAYLHTEQAVEAAFNAAGWRVVRRDLTATRFYFSRLFEAVRM</sequence>
<keyword evidence="1" id="KW-0489">Methyltransferase</keyword>